<keyword evidence="7 8" id="KW-0456">Lyase</keyword>
<comment type="caution">
    <text evidence="12">The sequence shown here is derived from an EMBL/GenBank/DDBJ whole genome shotgun (WGS) entry which is preliminary data.</text>
</comment>
<dbReference type="Proteomes" id="UP000632659">
    <property type="component" value="Unassembled WGS sequence"/>
</dbReference>
<gene>
    <name evidence="8 12" type="primary">aroQ</name>
    <name evidence="12" type="ORF">H8702_03150</name>
</gene>
<dbReference type="EMBL" id="JACRTL010000001">
    <property type="protein sequence ID" value="MBC8610121.1"/>
    <property type="molecule type" value="Genomic_DNA"/>
</dbReference>
<reference evidence="12" key="1">
    <citation type="submission" date="2020-08" db="EMBL/GenBank/DDBJ databases">
        <title>Genome public.</title>
        <authorList>
            <person name="Liu C."/>
            <person name="Sun Q."/>
        </authorList>
    </citation>
    <scope>NUCLEOTIDE SEQUENCE</scope>
    <source>
        <strain evidence="12">NSJ-15</strain>
    </source>
</reference>
<evidence type="ECO:0000256" key="11">
    <source>
        <dbReference type="PIRSR" id="PIRSR001399-3"/>
    </source>
</evidence>
<feature type="binding site" evidence="8 10">
    <location>
        <position position="82"/>
    </location>
    <ligand>
        <name>substrate</name>
    </ligand>
</feature>
<dbReference type="HAMAP" id="MF_00169">
    <property type="entry name" value="AroQ"/>
    <property type="match status" value="1"/>
</dbReference>
<dbReference type="PANTHER" id="PTHR21272:SF3">
    <property type="entry name" value="CATABOLIC 3-DEHYDROQUINASE"/>
    <property type="match status" value="1"/>
</dbReference>
<dbReference type="OrthoDB" id="9790793at2"/>
<evidence type="ECO:0000313" key="13">
    <source>
        <dbReference type="Proteomes" id="UP000632659"/>
    </source>
</evidence>
<dbReference type="NCBIfam" id="NF003806">
    <property type="entry name" value="PRK05395.1-3"/>
    <property type="match status" value="1"/>
</dbReference>
<dbReference type="GO" id="GO:0008652">
    <property type="term" value="P:amino acid biosynthetic process"/>
    <property type="evidence" value="ECO:0007669"/>
    <property type="project" value="UniProtKB-KW"/>
</dbReference>
<dbReference type="Gene3D" id="3.40.50.9100">
    <property type="entry name" value="Dehydroquinase, class II"/>
    <property type="match status" value="1"/>
</dbReference>
<feature type="binding site" evidence="8 10">
    <location>
        <position position="95"/>
    </location>
    <ligand>
        <name>substrate</name>
    </ligand>
</feature>
<evidence type="ECO:0000313" key="12">
    <source>
        <dbReference type="EMBL" id="MBC8610121.1"/>
    </source>
</evidence>
<dbReference type="InterPro" id="IPR001874">
    <property type="entry name" value="DHquinase_II"/>
</dbReference>
<keyword evidence="13" id="KW-1185">Reference proteome</keyword>
<keyword evidence="6 8" id="KW-0057">Aromatic amino acid biosynthesis</keyword>
<feature type="active site" description="Proton acceptor" evidence="8 9">
    <location>
        <position position="31"/>
    </location>
</feature>
<dbReference type="NCBIfam" id="TIGR01088">
    <property type="entry name" value="aroQ"/>
    <property type="match status" value="1"/>
</dbReference>
<evidence type="ECO:0000256" key="9">
    <source>
        <dbReference type="PIRSR" id="PIRSR001399-1"/>
    </source>
</evidence>
<sequence length="151" mass="16749">MISRNLGLKKKILVIHGPNVNMLGERETGIYGKETFESINRQIEEYAASLGLECEIYHSNLEGELITKIQQAKGVFDGIAINAGAYTHYSIALRDAISAVRIPTVEVHMSNIYNREEFRQTSMLAGVCVGQISGFGKYSYFLALNGLSQML</sequence>
<evidence type="ECO:0000256" key="4">
    <source>
        <dbReference type="ARBA" id="ARBA00011193"/>
    </source>
</evidence>
<protein>
    <recommendedName>
        <fullName evidence="5 8">3-dehydroquinate dehydratase</fullName>
        <shortName evidence="8">3-dehydroquinase</shortName>
        <ecNumber evidence="5 8">4.2.1.10</ecNumber>
    </recommendedName>
    <alternativeName>
        <fullName evidence="8">Type II DHQase</fullName>
    </alternativeName>
</protein>
<feature type="binding site" evidence="8 10">
    <location>
        <position position="119"/>
    </location>
    <ligand>
        <name>substrate</name>
    </ligand>
</feature>
<evidence type="ECO:0000256" key="5">
    <source>
        <dbReference type="ARBA" id="ARBA00012060"/>
    </source>
</evidence>
<dbReference type="UniPathway" id="UPA00053">
    <property type="reaction ID" value="UER00086"/>
</dbReference>
<comment type="pathway">
    <text evidence="2 8">Metabolic intermediate biosynthesis; chorismate biosynthesis; chorismate from D-erythrose 4-phosphate and phosphoenolpyruvate: step 3/7.</text>
</comment>
<comment type="subunit">
    <text evidence="4 8">Homododecamer.</text>
</comment>
<feature type="site" description="Transition state stabilizer" evidence="8 11">
    <location>
        <position position="26"/>
    </location>
</feature>
<dbReference type="GO" id="GO:0009423">
    <property type="term" value="P:chorismate biosynthetic process"/>
    <property type="evidence" value="ECO:0007669"/>
    <property type="project" value="UniProtKB-UniRule"/>
</dbReference>
<dbReference type="PIRSF" id="PIRSF001399">
    <property type="entry name" value="DHquinase_II"/>
    <property type="match status" value="1"/>
</dbReference>
<comment type="similarity">
    <text evidence="3 8">Belongs to the type-II 3-dehydroquinase family.</text>
</comment>
<dbReference type="CDD" id="cd00466">
    <property type="entry name" value="DHQase_II"/>
    <property type="match status" value="1"/>
</dbReference>
<evidence type="ECO:0000256" key="8">
    <source>
        <dbReference type="HAMAP-Rule" id="MF_00169"/>
    </source>
</evidence>
<evidence type="ECO:0000256" key="3">
    <source>
        <dbReference type="ARBA" id="ARBA00011037"/>
    </source>
</evidence>
<evidence type="ECO:0000256" key="6">
    <source>
        <dbReference type="ARBA" id="ARBA00023141"/>
    </source>
</evidence>
<feature type="active site" description="Proton donor" evidence="8 9">
    <location>
        <position position="108"/>
    </location>
</feature>
<keyword evidence="8" id="KW-0028">Amino-acid biosynthesis</keyword>
<dbReference type="GO" id="GO:0009073">
    <property type="term" value="P:aromatic amino acid family biosynthetic process"/>
    <property type="evidence" value="ECO:0007669"/>
    <property type="project" value="UniProtKB-KW"/>
</dbReference>
<dbReference type="PANTHER" id="PTHR21272">
    <property type="entry name" value="CATABOLIC 3-DEHYDROQUINASE"/>
    <property type="match status" value="1"/>
</dbReference>
<dbReference type="EC" id="4.2.1.10" evidence="5 8"/>
<dbReference type="AlphaFoldDB" id="A0A8J6TR23"/>
<dbReference type="InterPro" id="IPR018509">
    <property type="entry name" value="DHquinase_II_CS"/>
</dbReference>
<evidence type="ECO:0000256" key="1">
    <source>
        <dbReference type="ARBA" id="ARBA00001864"/>
    </source>
</evidence>
<feature type="binding site" evidence="8 10">
    <location>
        <position position="88"/>
    </location>
    <ligand>
        <name>substrate</name>
    </ligand>
</feature>
<dbReference type="Pfam" id="PF01220">
    <property type="entry name" value="DHquinase_II"/>
    <property type="match status" value="1"/>
</dbReference>
<evidence type="ECO:0000256" key="7">
    <source>
        <dbReference type="ARBA" id="ARBA00023239"/>
    </source>
</evidence>
<dbReference type="NCBIfam" id="NF003805">
    <property type="entry name" value="PRK05395.1-2"/>
    <property type="match status" value="1"/>
</dbReference>
<evidence type="ECO:0000256" key="2">
    <source>
        <dbReference type="ARBA" id="ARBA00004902"/>
    </source>
</evidence>
<dbReference type="PROSITE" id="PS01029">
    <property type="entry name" value="DEHYDROQUINASE_II"/>
    <property type="match status" value="1"/>
</dbReference>
<comment type="catalytic activity">
    <reaction evidence="1 8">
        <text>3-dehydroquinate = 3-dehydroshikimate + H2O</text>
        <dbReference type="Rhea" id="RHEA:21096"/>
        <dbReference type="ChEBI" id="CHEBI:15377"/>
        <dbReference type="ChEBI" id="CHEBI:16630"/>
        <dbReference type="ChEBI" id="CHEBI:32364"/>
        <dbReference type="EC" id="4.2.1.10"/>
    </reaction>
</comment>
<organism evidence="12 13">
    <name type="scientific">Massiliimalia timonensis</name>
    <dbReference type="NCBI Taxonomy" id="1987501"/>
    <lineage>
        <taxon>Bacteria</taxon>
        <taxon>Bacillati</taxon>
        <taxon>Bacillota</taxon>
        <taxon>Clostridia</taxon>
        <taxon>Eubacteriales</taxon>
        <taxon>Oscillospiraceae</taxon>
        <taxon>Massiliimalia</taxon>
    </lineage>
</organism>
<feature type="binding site" evidence="8 10">
    <location>
        <begin position="109"/>
        <end position="110"/>
    </location>
    <ligand>
        <name>substrate</name>
    </ligand>
</feature>
<dbReference type="GO" id="GO:0019631">
    <property type="term" value="P:quinate catabolic process"/>
    <property type="evidence" value="ECO:0007669"/>
    <property type="project" value="TreeGrafter"/>
</dbReference>
<evidence type="ECO:0000256" key="10">
    <source>
        <dbReference type="PIRSR" id="PIRSR001399-2"/>
    </source>
</evidence>
<proteinExistence type="inferred from homology"/>
<dbReference type="SUPFAM" id="SSF52304">
    <property type="entry name" value="Type II 3-dehydroquinate dehydratase"/>
    <property type="match status" value="1"/>
</dbReference>
<comment type="function">
    <text evidence="8">Catalyzes a trans-dehydration via an enolate intermediate.</text>
</comment>
<name>A0A8J6TR23_9FIRM</name>
<accession>A0A8J6TR23</accession>
<dbReference type="GO" id="GO:0003855">
    <property type="term" value="F:3-dehydroquinate dehydratase activity"/>
    <property type="evidence" value="ECO:0007669"/>
    <property type="project" value="UniProtKB-UniRule"/>
</dbReference>
<dbReference type="NCBIfam" id="NF003807">
    <property type="entry name" value="PRK05395.1-4"/>
    <property type="match status" value="1"/>
</dbReference>
<dbReference type="InterPro" id="IPR036441">
    <property type="entry name" value="DHquinase_II_sf"/>
</dbReference>